<dbReference type="PANTHER" id="PTHR10977">
    <property type="entry name" value="DIPHOSPHOMEVALONATE DECARBOXYLASE"/>
    <property type="match status" value="1"/>
</dbReference>
<dbReference type="GO" id="GO:0004163">
    <property type="term" value="F:diphosphomevalonate decarboxylase activity"/>
    <property type="evidence" value="ECO:0007669"/>
    <property type="project" value="UniProtKB-EC"/>
</dbReference>
<proteinExistence type="inferred from homology"/>
<evidence type="ECO:0000256" key="2">
    <source>
        <dbReference type="ARBA" id="ARBA00012296"/>
    </source>
</evidence>
<reference evidence="11" key="1">
    <citation type="journal article" date="2014" name="Int. J. Syst. Evol. Microbiol.">
        <title>Complete genome sequence of Corynebacterium casei LMG S-19264T (=DSM 44701T), isolated from a smear-ripened cheese.</title>
        <authorList>
            <consortium name="US DOE Joint Genome Institute (JGI-PGF)"/>
            <person name="Walter F."/>
            <person name="Albersmeier A."/>
            <person name="Kalinowski J."/>
            <person name="Ruckert C."/>
        </authorList>
    </citation>
    <scope>NUCLEOTIDE SEQUENCE</scope>
    <source>
        <strain evidence="11">CGMCC 1.12785</strain>
    </source>
</reference>
<reference evidence="11" key="2">
    <citation type="submission" date="2020-09" db="EMBL/GenBank/DDBJ databases">
        <authorList>
            <person name="Sun Q."/>
            <person name="Zhou Y."/>
        </authorList>
    </citation>
    <scope>NUCLEOTIDE SEQUENCE</scope>
    <source>
        <strain evidence="11">CGMCC 1.12785</strain>
    </source>
</reference>
<feature type="domain" description="Mvd1 C-terminal" evidence="9">
    <location>
        <begin position="176"/>
        <end position="309"/>
    </location>
</feature>
<dbReference type="Proteomes" id="UP000616114">
    <property type="component" value="Unassembled WGS sequence"/>
</dbReference>
<dbReference type="EC" id="4.1.1.33" evidence="2"/>
<dbReference type="GO" id="GO:0019287">
    <property type="term" value="P:isopentenyl diphosphate biosynthetic process, mevalonate pathway"/>
    <property type="evidence" value="ECO:0007669"/>
    <property type="project" value="InterPro"/>
</dbReference>
<evidence type="ECO:0000313" key="11">
    <source>
        <dbReference type="EMBL" id="GGA02363.1"/>
    </source>
</evidence>
<dbReference type="GO" id="GO:0005829">
    <property type="term" value="C:cytosol"/>
    <property type="evidence" value="ECO:0007669"/>
    <property type="project" value="InterPro"/>
</dbReference>
<dbReference type="Gene3D" id="3.30.70.890">
    <property type="entry name" value="GHMP kinase, C-terminal domain"/>
    <property type="match status" value="1"/>
</dbReference>
<dbReference type="InterPro" id="IPR041431">
    <property type="entry name" value="Mvd1_C"/>
</dbReference>
<dbReference type="FunFam" id="3.30.230.10:FF:000072">
    <property type="entry name" value="Diphosphomevalonate decarboxylase"/>
    <property type="match status" value="1"/>
</dbReference>
<keyword evidence="6" id="KW-0443">Lipid metabolism</keyword>
<dbReference type="EMBL" id="BMFY01000001">
    <property type="protein sequence ID" value="GGA02363.1"/>
    <property type="molecule type" value="Genomic_DNA"/>
</dbReference>
<dbReference type="Gene3D" id="3.30.230.10">
    <property type="match status" value="1"/>
</dbReference>
<evidence type="ECO:0000256" key="3">
    <source>
        <dbReference type="ARBA" id="ARBA00022516"/>
    </source>
</evidence>
<dbReference type="InterPro" id="IPR020568">
    <property type="entry name" value="Ribosomal_Su5_D2-typ_SF"/>
</dbReference>
<dbReference type="PIRSF" id="PIRSF015950">
    <property type="entry name" value="Mev_P_decrbx"/>
    <property type="match status" value="1"/>
</dbReference>
<dbReference type="InterPro" id="IPR029765">
    <property type="entry name" value="Mev_diP_decarb"/>
</dbReference>
<feature type="region of interest" description="Disordered" evidence="8">
    <location>
        <begin position="322"/>
        <end position="365"/>
    </location>
</feature>
<dbReference type="GO" id="GO:0005524">
    <property type="term" value="F:ATP binding"/>
    <property type="evidence" value="ECO:0007669"/>
    <property type="project" value="UniProtKB-KW"/>
</dbReference>
<sequence>MTTTFTAVAHPNIALIKYWGKSDEELILPASPSFSMTLDAYPTTTTVRLDATAAEDSLSLDGRAAGAGQRARVSAFLDLVRQRAGRRERVVVESRNTVPTGAGLASSAAGFAALAGAASAAFGLDLDLEELSRLARRGSGSASRSVHPGFALWRTGDDAGSYAEGLDAGDLDAALVIVVLNDAAKAVSSRVAMRATAETSPFYSAWLQASNDDLDQMLAAFEARDLDGMGQVAERNALRMHASMLGAVPPIRYLGADSFTVLDAVAALRAEGLTAYATMDAGPNVKVLCPAGQASRIAEALARVVPAASIITAGMGPGVRVYSGETAGGPGEPAADPASRVRPRTRPAPETGSGVAGADGQEVAR</sequence>
<comment type="caution">
    <text evidence="11">The sequence shown here is derived from an EMBL/GenBank/DDBJ whole genome shotgun (WGS) entry which is preliminary data.</text>
</comment>
<dbReference type="NCBIfam" id="TIGR01240">
    <property type="entry name" value="mevDPdecarb"/>
    <property type="match status" value="1"/>
</dbReference>
<keyword evidence="12" id="KW-1185">Reference proteome</keyword>
<keyword evidence="4" id="KW-0547">Nucleotide-binding</keyword>
<name>A0A8J2TV88_9MICO</name>
<evidence type="ECO:0000256" key="8">
    <source>
        <dbReference type="SAM" id="MobiDB-lite"/>
    </source>
</evidence>
<dbReference type="InterPro" id="IPR005935">
    <property type="entry name" value="Mev_decarb"/>
</dbReference>
<dbReference type="Pfam" id="PF22700">
    <property type="entry name" value="MVD-like_N"/>
    <property type="match status" value="1"/>
</dbReference>
<evidence type="ECO:0000256" key="7">
    <source>
        <dbReference type="ARBA" id="ARBA00023239"/>
    </source>
</evidence>
<evidence type="ECO:0000259" key="10">
    <source>
        <dbReference type="Pfam" id="PF22700"/>
    </source>
</evidence>
<feature type="domain" description="Diphosphomevalonate decarboxylase-like N-terminal" evidence="10">
    <location>
        <begin position="9"/>
        <end position="159"/>
    </location>
</feature>
<accession>A0A8J2TV88</accession>
<evidence type="ECO:0000259" key="9">
    <source>
        <dbReference type="Pfam" id="PF18376"/>
    </source>
</evidence>
<keyword evidence="5" id="KW-0067">ATP-binding</keyword>
<keyword evidence="3" id="KW-0444">Lipid biosynthesis</keyword>
<evidence type="ECO:0000256" key="5">
    <source>
        <dbReference type="ARBA" id="ARBA00022840"/>
    </source>
</evidence>
<evidence type="ECO:0000256" key="4">
    <source>
        <dbReference type="ARBA" id="ARBA00022741"/>
    </source>
</evidence>
<dbReference type="InterPro" id="IPR053859">
    <property type="entry name" value="MVD-like_N"/>
</dbReference>
<dbReference type="SUPFAM" id="SSF54211">
    <property type="entry name" value="Ribosomal protein S5 domain 2-like"/>
    <property type="match status" value="1"/>
</dbReference>
<dbReference type="InterPro" id="IPR014721">
    <property type="entry name" value="Ribsml_uS5_D2-typ_fold_subgr"/>
</dbReference>
<comment type="similarity">
    <text evidence="1">Belongs to the diphosphomevalonate decarboxylase family.</text>
</comment>
<dbReference type="Pfam" id="PF18376">
    <property type="entry name" value="MDD_C"/>
    <property type="match status" value="1"/>
</dbReference>
<gene>
    <name evidence="11" type="primary">mvaD</name>
    <name evidence="11" type="ORF">GCM10011333_01140</name>
</gene>
<evidence type="ECO:0000313" key="12">
    <source>
        <dbReference type="Proteomes" id="UP000616114"/>
    </source>
</evidence>
<dbReference type="RefSeq" id="WP_188548976.1">
    <property type="nucleotide sequence ID" value="NZ_BMFY01000001.1"/>
</dbReference>
<dbReference type="SUPFAM" id="SSF55060">
    <property type="entry name" value="GHMP Kinase, C-terminal domain"/>
    <property type="match status" value="1"/>
</dbReference>
<protein>
    <recommendedName>
        <fullName evidence="2">diphosphomevalonate decarboxylase</fullName>
        <ecNumber evidence="2">4.1.1.33</ecNumber>
    </recommendedName>
</protein>
<keyword evidence="7" id="KW-0456">Lyase</keyword>
<evidence type="ECO:0000256" key="6">
    <source>
        <dbReference type="ARBA" id="ARBA00023098"/>
    </source>
</evidence>
<organism evidence="11 12">
    <name type="scientific">Sediminivirga luteola</name>
    <dbReference type="NCBI Taxonomy" id="1774748"/>
    <lineage>
        <taxon>Bacteria</taxon>
        <taxon>Bacillati</taxon>
        <taxon>Actinomycetota</taxon>
        <taxon>Actinomycetes</taxon>
        <taxon>Micrococcales</taxon>
        <taxon>Brevibacteriaceae</taxon>
        <taxon>Sediminivirga</taxon>
    </lineage>
</organism>
<dbReference type="PANTHER" id="PTHR10977:SF3">
    <property type="entry name" value="DIPHOSPHOMEVALONATE DECARBOXYLASE"/>
    <property type="match status" value="1"/>
</dbReference>
<dbReference type="InterPro" id="IPR036554">
    <property type="entry name" value="GHMP_kinase_C_sf"/>
</dbReference>
<evidence type="ECO:0000256" key="1">
    <source>
        <dbReference type="ARBA" id="ARBA00008831"/>
    </source>
</evidence>
<dbReference type="AlphaFoldDB" id="A0A8J2TV88"/>